<accession>A0A5N5QFA7</accession>
<evidence type="ECO:0000313" key="4">
    <source>
        <dbReference type="Proteomes" id="UP000383932"/>
    </source>
</evidence>
<dbReference type="Pfam" id="PF00564">
    <property type="entry name" value="PB1"/>
    <property type="match status" value="1"/>
</dbReference>
<dbReference type="Gene3D" id="3.10.20.90">
    <property type="entry name" value="Phosphatidylinositol 3-kinase Catalytic Subunit, Chain A, domain 1"/>
    <property type="match status" value="1"/>
</dbReference>
<feature type="region of interest" description="Disordered" evidence="1">
    <location>
        <begin position="95"/>
        <end position="140"/>
    </location>
</feature>
<dbReference type="AlphaFoldDB" id="A0A5N5QFA7"/>
<gene>
    <name evidence="3" type="ORF">CTheo_6203</name>
</gene>
<feature type="region of interest" description="Disordered" evidence="1">
    <location>
        <begin position="538"/>
        <end position="562"/>
    </location>
</feature>
<dbReference type="SUPFAM" id="SSF54277">
    <property type="entry name" value="CAD &amp; PB1 domains"/>
    <property type="match status" value="1"/>
</dbReference>
<dbReference type="Proteomes" id="UP000383932">
    <property type="component" value="Unassembled WGS sequence"/>
</dbReference>
<evidence type="ECO:0000256" key="1">
    <source>
        <dbReference type="SAM" id="MobiDB-lite"/>
    </source>
</evidence>
<feature type="domain" description="PB1" evidence="2">
    <location>
        <begin position="5"/>
        <end position="71"/>
    </location>
</feature>
<organism evidence="3 4">
    <name type="scientific">Ceratobasidium theobromae</name>
    <dbReference type="NCBI Taxonomy" id="1582974"/>
    <lineage>
        <taxon>Eukaryota</taxon>
        <taxon>Fungi</taxon>
        <taxon>Dikarya</taxon>
        <taxon>Basidiomycota</taxon>
        <taxon>Agaricomycotina</taxon>
        <taxon>Agaricomycetes</taxon>
        <taxon>Cantharellales</taxon>
        <taxon>Ceratobasidiaceae</taxon>
        <taxon>Ceratobasidium</taxon>
    </lineage>
</organism>
<protein>
    <submittedName>
        <fullName evidence="3">PB1 domain containing protein</fullName>
    </submittedName>
</protein>
<reference evidence="3 4" key="1">
    <citation type="journal article" date="2019" name="Fungal Biol. Biotechnol.">
        <title>Draft genome sequence of fastidious pathogen Ceratobasidium theobromae, which causes vascular-streak dieback in Theobroma cacao.</title>
        <authorList>
            <person name="Ali S.S."/>
            <person name="Asman A."/>
            <person name="Shao J."/>
            <person name="Firmansyah A.P."/>
            <person name="Susilo A.W."/>
            <person name="Rosmana A."/>
            <person name="McMahon P."/>
            <person name="Junaid M."/>
            <person name="Guest D."/>
            <person name="Kheng T.Y."/>
            <person name="Meinhardt L.W."/>
            <person name="Bailey B.A."/>
        </authorList>
    </citation>
    <scope>NUCLEOTIDE SEQUENCE [LARGE SCALE GENOMIC DNA]</scope>
    <source>
        <strain evidence="3 4">CT2</strain>
    </source>
</reference>
<dbReference type="InterPro" id="IPR000270">
    <property type="entry name" value="PB1_dom"/>
</dbReference>
<name>A0A5N5QFA7_9AGAM</name>
<feature type="compositionally biased region" description="Basic and acidic residues" evidence="1">
    <location>
        <begin position="483"/>
        <end position="502"/>
    </location>
</feature>
<proteinExistence type="predicted"/>
<evidence type="ECO:0000313" key="3">
    <source>
        <dbReference type="EMBL" id="KAB5590344.1"/>
    </source>
</evidence>
<dbReference type="OrthoDB" id="661148at2759"/>
<keyword evidence="4" id="KW-1185">Reference proteome</keyword>
<dbReference type="EMBL" id="SSOP01000176">
    <property type="protein sequence ID" value="KAB5590344.1"/>
    <property type="molecule type" value="Genomic_DNA"/>
</dbReference>
<feature type="compositionally biased region" description="Low complexity" evidence="1">
    <location>
        <begin position="111"/>
        <end position="125"/>
    </location>
</feature>
<sequence length="634" mass="67363">MTATTSVKLTHNGMTRRLAFPDEHPPWVDITQRAEALFKIPAADVGLSYVDPDGDTMYLTSNDELFDMYHTEPSQPQTGARNYRFTVHDMRHLPGKSVKSEAGDGDDSDSDSSSSSSVSGKESSAMPNITARSTPRAMGSSLGGMGFGFAPFEMMFGPAATAASVKSPSQGHLSPVPTGSELGAAAIEAGQTRSQFGRSVVSSVASSVYNGHAPEIHIQQPSTDAGSVTTEHPEPLHTTHPTPALYHDVAHFVHALAGAVGTHPEVSTSFSHLIANAHSGIYWDETLPPMEAQQASTHNLLSAINSFLHVLLPPPPPRTPTQAAATPAYTAAGFELPPSVIADETPIPSRINTPSVASVHMPEVVASPAMTATSIPSTVGPAIRPVLDMARADRESVRSYTDAGSIVGGSVMGSPIYNTGPAWRFAGRTGGATPPGGGPWRPTVNTNIGAVVPVGPGHNDHDAAKYVESRVKLEHMKEMYKQTKEEYRREREERKKEKEMRKQGRLLVGPPEPAIPPPMHGDMFDKLNEALAQVPGRVGGLDQSRKGVVPPPAASVAGSAVTHDTAVRTRQQLNNWLIEQLGDMGFSAATHPRVNHMVRDATRPYASNAENANENALLEDLLAQLVPTGSGSKP</sequence>
<comment type="caution">
    <text evidence="3">The sequence shown here is derived from an EMBL/GenBank/DDBJ whole genome shotgun (WGS) entry which is preliminary data.</text>
</comment>
<feature type="region of interest" description="Disordered" evidence="1">
    <location>
        <begin position="483"/>
        <end position="515"/>
    </location>
</feature>
<evidence type="ECO:0000259" key="2">
    <source>
        <dbReference type="Pfam" id="PF00564"/>
    </source>
</evidence>